<proteinExistence type="predicted"/>
<accession>A0A2Z3HTK7</accession>
<dbReference type="RefSeq" id="WP_110450761.1">
    <property type="nucleotide sequence ID" value="NZ_CP029479.1"/>
</dbReference>
<reference evidence="2" key="1">
    <citation type="submission" date="2018-05" db="EMBL/GenBank/DDBJ databases">
        <title>Genome sequencing of Phenylobacterium sp. HYN0004.</title>
        <authorList>
            <person name="Yi H."/>
            <person name="Baek C."/>
        </authorList>
    </citation>
    <scope>NUCLEOTIDE SEQUENCE [LARGE SCALE GENOMIC DNA]</scope>
    <source>
        <strain evidence="2">HYN0004</strain>
    </source>
</reference>
<organism evidence="1 2">
    <name type="scientific">Phenylobacterium parvum</name>
    <dbReference type="NCBI Taxonomy" id="2201350"/>
    <lineage>
        <taxon>Bacteria</taxon>
        <taxon>Pseudomonadati</taxon>
        <taxon>Pseudomonadota</taxon>
        <taxon>Alphaproteobacteria</taxon>
        <taxon>Caulobacterales</taxon>
        <taxon>Caulobacteraceae</taxon>
        <taxon>Phenylobacterium</taxon>
    </lineage>
</organism>
<evidence type="ECO:0000313" key="2">
    <source>
        <dbReference type="Proteomes" id="UP000247763"/>
    </source>
</evidence>
<dbReference type="EMBL" id="CP029479">
    <property type="protein sequence ID" value="AWM78195.1"/>
    <property type="molecule type" value="Genomic_DNA"/>
</dbReference>
<dbReference type="Gene3D" id="3.40.50.300">
    <property type="entry name" value="P-loop containing nucleotide triphosphate hydrolases"/>
    <property type="match status" value="1"/>
</dbReference>
<dbReference type="PIRSF" id="PIRSF034285">
    <property type="entry name" value="UCP034285"/>
    <property type="match status" value="1"/>
</dbReference>
<sequence>MDGDRRNRLATLRADIRRLERWTGPARGRLSLGDPRLDSALGGGLALGQWHEIGGEGVEAETCAAPAAFAARLAAALLARPDQRGRSAVWILRRDDLFPPGLAELGLPADRLVGVCARDEAEALAVAEDALASPGVGVVLAEVGAVDLTAGRRLQLACEVRGGTGLVILRRPFGGAAAGTSGGTAAATCWRVSPAASAPNPGELGLGPPRWRLRLTRGRGGRAGAWSVEAGASGDEGEADVAHPLRLVAELGDRDLAAPAALSAAG</sequence>
<dbReference type="AlphaFoldDB" id="A0A2Z3HTK7"/>
<dbReference type="InterPro" id="IPR017026">
    <property type="entry name" value="ImuA"/>
</dbReference>
<dbReference type="SUPFAM" id="SSF52540">
    <property type="entry name" value="P-loop containing nucleoside triphosphate hydrolases"/>
    <property type="match status" value="1"/>
</dbReference>
<name>A0A2Z3HTK7_9CAUL</name>
<protein>
    <submittedName>
        <fullName evidence="1">Protein imuA</fullName>
    </submittedName>
</protein>
<dbReference type="KEGG" id="phb:HYN04_10780"/>
<dbReference type="Proteomes" id="UP000247763">
    <property type="component" value="Chromosome"/>
</dbReference>
<dbReference type="OrthoDB" id="7202530at2"/>
<evidence type="ECO:0000313" key="1">
    <source>
        <dbReference type="EMBL" id="AWM78195.1"/>
    </source>
</evidence>
<dbReference type="InterPro" id="IPR027417">
    <property type="entry name" value="P-loop_NTPase"/>
</dbReference>
<keyword evidence="2" id="KW-1185">Reference proteome</keyword>
<gene>
    <name evidence="1" type="ORF">HYN04_10780</name>
</gene>